<proteinExistence type="predicted"/>
<sequence length="279" mass="32470">MTDKNQQPLKDESARDAHVQLNNMKVEKPTGIQGNPASNDKPPMHLVKEMAPTAGGAGKERRIEFEQVEPLPLEIDLSAPRRKSLGVGRKSALFERRKSISMILAQVSLVAKKTTTGEFDGVHWRTLMKNYFRESAKRWPPKKMLGLFWTKGYYTDHAIKIQRKSRYFSRYLANEISEDELTKIENQAYGKAQDAREQGRPEAQEWESYDSEDSVEGKIVKKLRRKSLQIRHPNLWESHEERKKEYERRKTEKSTLKKEGRPYNRPNYSPFIGPILKDL</sequence>
<feature type="region of interest" description="Disordered" evidence="1">
    <location>
        <begin position="1"/>
        <end position="45"/>
    </location>
</feature>
<evidence type="ECO:0000313" key="3">
    <source>
        <dbReference type="Proteomes" id="UP000198287"/>
    </source>
</evidence>
<comment type="caution">
    <text evidence="2">The sequence shown here is derived from an EMBL/GenBank/DDBJ whole genome shotgun (WGS) entry which is preliminary data.</text>
</comment>
<evidence type="ECO:0000313" key="2">
    <source>
        <dbReference type="EMBL" id="OXA64066.1"/>
    </source>
</evidence>
<organism evidence="2 3">
    <name type="scientific">Folsomia candida</name>
    <name type="common">Springtail</name>
    <dbReference type="NCBI Taxonomy" id="158441"/>
    <lineage>
        <taxon>Eukaryota</taxon>
        <taxon>Metazoa</taxon>
        <taxon>Ecdysozoa</taxon>
        <taxon>Arthropoda</taxon>
        <taxon>Hexapoda</taxon>
        <taxon>Collembola</taxon>
        <taxon>Entomobryomorpha</taxon>
        <taxon>Isotomoidea</taxon>
        <taxon>Isotomidae</taxon>
        <taxon>Proisotominae</taxon>
        <taxon>Folsomia</taxon>
    </lineage>
</organism>
<gene>
    <name evidence="2" type="ORF">Fcan01_02412</name>
</gene>
<evidence type="ECO:0000256" key="1">
    <source>
        <dbReference type="SAM" id="MobiDB-lite"/>
    </source>
</evidence>
<dbReference type="AlphaFoldDB" id="A0A226F580"/>
<dbReference type="EMBL" id="LNIX01000001">
    <property type="protein sequence ID" value="OXA64066.1"/>
    <property type="molecule type" value="Genomic_DNA"/>
</dbReference>
<protein>
    <submittedName>
        <fullName evidence="2">Uncharacterized protein</fullName>
    </submittedName>
</protein>
<feature type="compositionally biased region" description="Basic and acidic residues" evidence="1">
    <location>
        <begin position="1"/>
        <end position="18"/>
    </location>
</feature>
<feature type="compositionally biased region" description="Basic and acidic residues" evidence="1">
    <location>
        <begin position="193"/>
        <end position="203"/>
    </location>
</feature>
<feature type="compositionally biased region" description="Basic and acidic residues" evidence="1">
    <location>
        <begin position="239"/>
        <end position="262"/>
    </location>
</feature>
<accession>A0A226F580</accession>
<feature type="region of interest" description="Disordered" evidence="1">
    <location>
        <begin position="190"/>
        <end position="211"/>
    </location>
</feature>
<feature type="region of interest" description="Disordered" evidence="1">
    <location>
        <begin position="239"/>
        <end position="279"/>
    </location>
</feature>
<keyword evidence="3" id="KW-1185">Reference proteome</keyword>
<dbReference type="Proteomes" id="UP000198287">
    <property type="component" value="Unassembled WGS sequence"/>
</dbReference>
<reference evidence="2 3" key="1">
    <citation type="submission" date="2015-12" db="EMBL/GenBank/DDBJ databases">
        <title>The genome of Folsomia candida.</title>
        <authorList>
            <person name="Faddeeva A."/>
            <person name="Derks M.F."/>
            <person name="Anvar Y."/>
            <person name="Smit S."/>
            <person name="Van Straalen N."/>
            <person name="Roelofs D."/>
        </authorList>
    </citation>
    <scope>NUCLEOTIDE SEQUENCE [LARGE SCALE GENOMIC DNA]</scope>
    <source>
        <strain evidence="2 3">VU population</strain>
        <tissue evidence="2">Whole body</tissue>
    </source>
</reference>
<name>A0A226F580_FOLCA</name>